<comment type="caution">
    <text evidence="2">The sequence shown here is derived from an EMBL/GenBank/DDBJ whole genome shotgun (WGS) entry which is preliminary data.</text>
</comment>
<proteinExistence type="predicted"/>
<dbReference type="InterPro" id="IPR041219">
    <property type="entry name" value="Phage_lysozyme2"/>
</dbReference>
<dbReference type="Gene3D" id="1.10.530.10">
    <property type="match status" value="1"/>
</dbReference>
<evidence type="ECO:0000259" key="1">
    <source>
        <dbReference type="Pfam" id="PF18013"/>
    </source>
</evidence>
<protein>
    <submittedName>
        <fullName evidence="2">Phage tail tip lysozyme</fullName>
    </submittedName>
</protein>
<accession>A0ABV3QLD3</accession>
<dbReference type="Pfam" id="PF18013">
    <property type="entry name" value="Phage_lysozyme2"/>
    <property type="match status" value="1"/>
</dbReference>
<gene>
    <name evidence="2" type="ORF">ABQJ56_03355</name>
</gene>
<dbReference type="EMBL" id="JBFOHL010000002">
    <property type="protein sequence ID" value="MEW9623259.1"/>
    <property type="molecule type" value="Genomic_DNA"/>
</dbReference>
<reference evidence="2 3" key="1">
    <citation type="submission" date="2024-06" db="EMBL/GenBank/DDBJ databases">
        <authorList>
            <person name="Woo H."/>
        </authorList>
    </citation>
    <scope>NUCLEOTIDE SEQUENCE [LARGE SCALE GENOMIC DNA]</scope>
    <source>
        <strain evidence="2 3">S2-g</strain>
    </source>
</reference>
<evidence type="ECO:0000313" key="2">
    <source>
        <dbReference type="EMBL" id="MEW9623259.1"/>
    </source>
</evidence>
<evidence type="ECO:0000313" key="3">
    <source>
        <dbReference type="Proteomes" id="UP001556170"/>
    </source>
</evidence>
<name>A0ABV3QLD3_9GAMM</name>
<dbReference type="Proteomes" id="UP001556170">
    <property type="component" value="Unassembled WGS sequence"/>
</dbReference>
<feature type="domain" description="Phage tail lysozyme" evidence="1">
    <location>
        <begin position="457"/>
        <end position="581"/>
    </location>
</feature>
<dbReference type="RefSeq" id="WP_367843567.1">
    <property type="nucleotide sequence ID" value="NZ_JBFOHL010000002.1"/>
</dbReference>
<sequence>MTVVEALFITLGLDTRDFDKKRQDVDTSLTKLGETSDKQVKIIAESGKKAAHTFSLLKVEVLGALAAFGMGDGLKGFIAANMNGEAALGRMAANLGMSTQKLEAWKLAAREVGQSGQDATNALQSVAGGLAEAQLHGHSAFTQAARFYGVGIDLKSPEQTLINISKRLSEFHNRQQALKAAQELGVGDIFNLLIQGPDKLQQQLAHTTSLTGAATKESSEQAAKLQAQWADLQERFRQVGERIFAHLEPILERLGTKFANWLDSVDWGQIIKRIETFLDRVNEVVKSLGGWKTIAEVLGGVLALKLLAPLLQMVNVFGRLIPLIGTATTGAWGAMAGLGGAAGIALVALTGIAALHVDSLGGKKRADGTYEDEMPLPKNLKGPTNNELWARVQGRESTYRGTAMQAALLLAGRSYADTMSDADYRQMAQQILSGKMSPKDIGIGARPTSTGSPGGSKAIDYFMSQGFTRNQAIGMAANISAESAFNPYQYGDHGKAYGIGQWHADRQANFAKVMGLPIQASSYEQQLAFYAYEVKHNKPLMKAFGQDPNAGASAMLVSVLDERPKDAAGEAERRALLAQHMASGYGLTPAQAAYARGLVQPASVMRSAQAGAQAKGNTSNSVTIGTLQVNAPKATDAKGVAKGMQSAMVSHPLIGANVAGLT</sequence>
<keyword evidence="3" id="KW-1185">Reference proteome</keyword>
<organism evidence="2 3">
    <name type="scientific">Rhodanobacter geophilus</name>
    <dbReference type="NCBI Taxonomy" id="3162488"/>
    <lineage>
        <taxon>Bacteria</taxon>
        <taxon>Pseudomonadati</taxon>
        <taxon>Pseudomonadota</taxon>
        <taxon>Gammaproteobacteria</taxon>
        <taxon>Lysobacterales</taxon>
        <taxon>Rhodanobacteraceae</taxon>
        <taxon>Rhodanobacter</taxon>
    </lineage>
</organism>